<name>A0A2W7NF86_9BACT</name>
<keyword evidence="2" id="KW-0808">Transferase</keyword>
<feature type="domain" description="Pyruvate phosphate dikinase AMP/ATP-binding" evidence="1">
    <location>
        <begin position="439"/>
        <end position="816"/>
    </location>
</feature>
<comment type="caution">
    <text evidence="2">The sequence shown here is derived from an EMBL/GenBank/DDBJ whole genome shotgun (WGS) entry which is preliminary data.</text>
</comment>
<evidence type="ECO:0000259" key="1">
    <source>
        <dbReference type="Pfam" id="PF01326"/>
    </source>
</evidence>
<sequence>MNTQHIELSKVYKRRHTDYDIFQELMPFKVGQLLLVATYYDSYAMVREGRFFDKIFGEYLQLNILSAPRITSVATREEALEALKQTEFDMVIVMAGIDMVAPVEMAAAMKKEKPDLPILLLVNNNSDLKRFNEGVKCPSIERVFVWNGDTRVFLAMIKYVEDLKNLARDTEVGDVRVILLVEDSERYYSRYLPLLYSIVMTQTQNLMEEDSNDQIQRMMKMRVRPKILLVSSYEEAVAIVDKYLDNLLCVISDVKYMKDNIHDEYAGVELIKYVKSKVSIPCLLQSSDPSNAEKATLVNATFVDKNSDNLSQEISDFIHEKLGFGSFDFLNSRGVKIATATNLREFVKCLEEIPAESLLFHSKRNGISAWLMARGEINLAKRLRPYQIEDFDSSNKLRQTILNTFEQVRIERLRGRVVMFDPSLVNNNRFVMRIGEGSFGGKGRGVAFLSNFIENIDFESIIPDLNISIPATTIIGTAEYTNFIEANDLFSLVLDEVDNEEDIQKAFLNASLSEELQGKLREFVAHMHKPLAVRSSGLFEDSMVQPFAGVYSTYVIPNNHPDAEVRFNQLCTAIKLVYASVFSPSARAYFKAVNYKVEEEKMAVIIQELVGQRSGDRYYPHISGVAQSYNYYPYSHMKPEDGFAVLAVGLGIYVVGGEKAFRFCPRHPRLEMNTISDQIKDSQTHFYSLALDNNDFDLAAGEEATLNRLPIKEAEEDGTLRHCASVYDYQYDRIMNDFSHKGPRVVNFANIIQYDYLPLSGTLDMLLRFFRDALGSPVEIEFAVDMDKGRRGLPTLYLLQIKPLIRVENHADINLEEIDPQKIVLQSNKGMGNGCIDYVKDVIYMDITKFDRTKTDLMAREMEELNKMMVRENKEYILIGPGRWGTRDKFTGIPVLWSQIAKARVIVEMGLPNFPLDASLGSHFFHNVTSMNVGYFSIQHSSSNKEWVNLDILAQQKVVTETHYFKHVEFEKPLRILMNGREQKAVVVFE</sequence>
<gene>
    <name evidence="2" type="ORF">LX69_03039</name>
</gene>
<dbReference type="EMBL" id="QKZK01000036">
    <property type="protein sequence ID" value="PZX11806.1"/>
    <property type="molecule type" value="Genomic_DNA"/>
</dbReference>
<dbReference type="GO" id="GO:0016301">
    <property type="term" value="F:kinase activity"/>
    <property type="evidence" value="ECO:0007669"/>
    <property type="project" value="UniProtKB-KW"/>
</dbReference>
<dbReference type="InterPro" id="IPR013815">
    <property type="entry name" value="ATP_grasp_subdomain_1"/>
</dbReference>
<evidence type="ECO:0000313" key="3">
    <source>
        <dbReference type="Proteomes" id="UP000249239"/>
    </source>
</evidence>
<dbReference type="Proteomes" id="UP000249239">
    <property type="component" value="Unassembled WGS sequence"/>
</dbReference>
<dbReference type="RefSeq" id="WP_245935039.1">
    <property type="nucleotide sequence ID" value="NZ_QKZK01000036.1"/>
</dbReference>
<protein>
    <submittedName>
        <fullName evidence="2">Pyruvate phosphate dikinase-like enzyme</fullName>
    </submittedName>
</protein>
<dbReference type="SUPFAM" id="SSF56059">
    <property type="entry name" value="Glutathione synthetase ATP-binding domain-like"/>
    <property type="match status" value="1"/>
</dbReference>
<keyword evidence="2" id="KW-0418">Kinase</keyword>
<evidence type="ECO:0000313" key="2">
    <source>
        <dbReference type="EMBL" id="PZX11806.1"/>
    </source>
</evidence>
<keyword evidence="2" id="KW-0670">Pyruvate</keyword>
<dbReference type="AlphaFoldDB" id="A0A2W7NF86"/>
<dbReference type="Pfam" id="PF01326">
    <property type="entry name" value="PPDK_N"/>
    <property type="match status" value="1"/>
</dbReference>
<dbReference type="Gene3D" id="3.30.1490.20">
    <property type="entry name" value="ATP-grasp fold, A domain"/>
    <property type="match status" value="1"/>
</dbReference>
<dbReference type="GO" id="GO:0005524">
    <property type="term" value="F:ATP binding"/>
    <property type="evidence" value="ECO:0007669"/>
    <property type="project" value="InterPro"/>
</dbReference>
<reference evidence="2 3" key="1">
    <citation type="submission" date="2018-06" db="EMBL/GenBank/DDBJ databases">
        <title>Genomic Encyclopedia of Archaeal and Bacterial Type Strains, Phase II (KMG-II): from individual species to whole genera.</title>
        <authorList>
            <person name="Goeker M."/>
        </authorList>
    </citation>
    <scope>NUCLEOTIDE SEQUENCE [LARGE SCALE GENOMIC DNA]</scope>
    <source>
        <strain evidence="2 3">DSM 6779</strain>
    </source>
</reference>
<proteinExistence type="predicted"/>
<dbReference type="InterPro" id="IPR002192">
    <property type="entry name" value="PPDK_AMP/ATP-bd"/>
</dbReference>
<accession>A0A2W7NF86</accession>
<organism evidence="2 3">
    <name type="scientific">Breznakibacter xylanolyticus</name>
    <dbReference type="NCBI Taxonomy" id="990"/>
    <lineage>
        <taxon>Bacteria</taxon>
        <taxon>Pseudomonadati</taxon>
        <taxon>Bacteroidota</taxon>
        <taxon>Bacteroidia</taxon>
        <taxon>Marinilabiliales</taxon>
        <taxon>Marinilabiliaceae</taxon>
        <taxon>Breznakibacter</taxon>
    </lineage>
</organism>
<keyword evidence="3" id="KW-1185">Reference proteome</keyword>